<protein>
    <recommendedName>
        <fullName evidence="4">Endonuclease/exonuclease/phosphatase domain-containing protein</fullName>
    </recommendedName>
</protein>
<keyword evidence="3" id="KW-1185">Reference proteome</keyword>
<proteinExistence type="predicted"/>
<name>A0A9P6CBS5_9AGAR</name>
<dbReference type="Proteomes" id="UP000807353">
    <property type="component" value="Unassembled WGS sequence"/>
</dbReference>
<gene>
    <name evidence="2" type="ORF">BDZ94DRAFT_1140518</name>
</gene>
<comment type="caution">
    <text evidence="2">The sequence shown here is derived from an EMBL/GenBank/DDBJ whole genome shotgun (WGS) entry which is preliminary data.</text>
</comment>
<feature type="non-terminal residue" evidence="2">
    <location>
        <position position="205"/>
    </location>
</feature>
<feature type="non-terminal residue" evidence="2">
    <location>
        <position position="1"/>
    </location>
</feature>
<dbReference type="OrthoDB" id="3264871at2759"/>
<organism evidence="2 3">
    <name type="scientific">Collybia nuda</name>
    <dbReference type="NCBI Taxonomy" id="64659"/>
    <lineage>
        <taxon>Eukaryota</taxon>
        <taxon>Fungi</taxon>
        <taxon>Dikarya</taxon>
        <taxon>Basidiomycota</taxon>
        <taxon>Agaricomycotina</taxon>
        <taxon>Agaricomycetes</taxon>
        <taxon>Agaricomycetidae</taxon>
        <taxon>Agaricales</taxon>
        <taxon>Tricholomatineae</taxon>
        <taxon>Clitocybaceae</taxon>
        <taxon>Collybia</taxon>
    </lineage>
</organism>
<evidence type="ECO:0000313" key="2">
    <source>
        <dbReference type="EMBL" id="KAF9455394.1"/>
    </source>
</evidence>
<dbReference type="SUPFAM" id="SSF56219">
    <property type="entry name" value="DNase I-like"/>
    <property type="match status" value="1"/>
</dbReference>
<evidence type="ECO:0000313" key="3">
    <source>
        <dbReference type="Proteomes" id="UP000807353"/>
    </source>
</evidence>
<feature type="coiled-coil region" evidence="1">
    <location>
        <begin position="168"/>
        <end position="195"/>
    </location>
</feature>
<accession>A0A9P6CBS5</accession>
<evidence type="ECO:0000256" key="1">
    <source>
        <dbReference type="SAM" id="Coils"/>
    </source>
</evidence>
<reference evidence="2" key="1">
    <citation type="submission" date="2020-11" db="EMBL/GenBank/DDBJ databases">
        <authorList>
            <consortium name="DOE Joint Genome Institute"/>
            <person name="Ahrendt S."/>
            <person name="Riley R."/>
            <person name="Andreopoulos W."/>
            <person name="Labutti K."/>
            <person name="Pangilinan J."/>
            <person name="Ruiz-Duenas F.J."/>
            <person name="Barrasa J.M."/>
            <person name="Sanchez-Garcia M."/>
            <person name="Camarero S."/>
            <person name="Miyauchi S."/>
            <person name="Serrano A."/>
            <person name="Linde D."/>
            <person name="Babiker R."/>
            <person name="Drula E."/>
            <person name="Ayuso-Fernandez I."/>
            <person name="Pacheco R."/>
            <person name="Padilla G."/>
            <person name="Ferreira P."/>
            <person name="Barriuso J."/>
            <person name="Kellner H."/>
            <person name="Castanera R."/>
            <person name="Alfaro M."/>
            <person name="Ramirez L."/>
            <person name="Pisabarro A.G."/>
            <person name="Kuo A."/>
            <person name="Tritt A."/>
            <person name="Lipzen A."/>
            <person name="He G."/>
            <person name="Yan M."/>
            <person name="Ng V."/>
            <person name="Cullen D."/>
            <person name="Martin F."/>
            <person name="Rosso M.-N."/>
            <person name="Henrissat B."/>
            <person name="Hibbett D."/>
            <person name="Martinez A.T."/>
            <person name="Grigoriev I.V."/>
        </authorList>
    </citation>
    <scope>NUCLEOTIDE SEQUENCE</scope>
    <source>
        <strain evidence="2">CBS 247.69</strain>
    </source>
</reference>
<dbReference type="AlphaFoldDB" id="A0A9P6CBS5"/>
<evidence type="ECO:0008006" key="4">
    <source>
        <dbReference type="Google" id="ProtNLM"/>
    </source>
</evidence>
<dbReference type="Gene3D" id="3.60.10.10">
    <property type="entry name" value="Endonuclease/exonuclease/phosphatase"/>
    <property type="match status" value="1"/>
</dbReference>
<dbReference type="InterPro" id="IPR036691">
    <property type="entry name" value="Endo/exonu/phosph_ase_sf"/>
</dbReference>
<keyword evidence="1" id="KW-0175">Coiled coil</keyword>
<dbReference type="EMBL" id="MU150708">
    <property type="protein sequence ID" value="KAF9455394.1"/>
    <property type="molecule type" value="Genomic_DNA"/>
</dbReference>
<sequence>VEDAIDRFPPHADAPQTVDALTSLKTKLKLIDGWRNTYPAKVKYSFRVGQTTTESRLDRIYIKEELIRYSHTWEIRQTGISSDHKLVSMRLIDPRIPYLGKGRFAIPNSLLNHKPLIKKIDEIGCSYHLKLEALETTERNDVNNAQTAHKNFKDTIVHCIREYAKTVMPKIQNKINSLEKDLENIRDNAEADKESNRITAALIDE</sequence>